<dbReference type="InterPro" id="IPR036388">
    <property type="entry name" value="WH-like_DNA-bd_sf"/>
</dbReference>
<dbReference type="Pfam" id="PF08281">
    <property type="entry name" value="Sigma70_r4_2"/>
    <property type="match status" value="1"/>
</dbReference>
<dbReference type="GO" id="GO:0006352">
    <property type="term" value="P:DNA-templated transcription initiation"/>
    <property type="evidence" value="ECO:0007669"/>
    <property type="project" value="InterPro"/>
</dbReference>
<dbReference type="PANTHER" id="PTHR43133">
    <property type="entry name" value="RNA POLYMERASE ECF-TYPE SIGMA FACTO"/>
    <property type="match status" value="1"/>
</dbReference>
<evidence type="ECO:0000259" key="6">
    <source>
        <dbReference type="Pfam" id="PF08281"/>
    </source>
</evidence>
<dbReference type="CDD" id="cd06171">
    <property type="entry name" value="Sigma70_r4"/>
    <property type="match status" value="1"/>
</dbReference>
<keyword evidence="2" id="KW-0805">Transcription regulation</keyword>
<dbReference type="PANTHER" id="PTHR43133:SF25">
    <property type="entry name" value="RNA POLYMERASE SIGMA FACTOR RFAY-RELATED"/>
    <property type="match status" value="1"/>
</dbReference>
<dbReference type="SUPFAM" id="SSF88946">
    <property type="entry name" value="Sigma2 domain of RNA polymerase sigma factors"/>
    <property type="match status" value="1"/>
</dbReference>
<organism evidence="7 8">
    <name type="scientific">Pedobacter paludis</name>
    <dbReference type="NCBI Taxonomy" id="2203212"/>
    <lineage>
        <taxon>Bacteria</taxon>
        <taxon>Pseudomonadati</taxon>
        <taxon>Bacteroidota</taxon>
        <taxon>Sphingobacteriia</taxon>
        <taxon>Sphingobacteriales</taxon>
        <taxon>Sphingobacteriaceae</taxon>
        <taxon>Pedobacter</taxon>
    </lineage>
</organism>
<dbReference type="Pfam" id="PF04542">
    <property type="entry name" value="Sigma70_r2"/>
    <property type="match status" value="1"/>
</dbReference>
<dbReference type="Gene3D" id="1.10.1740.10">
    <property type="match status" value="1"/>
</dbReference>
<reference evidence="8" key="1">
    <citation type="submission" date="2018-05" db="EMBL/GenBank/DDBJ databases">
        <title>Pedobacter paludis sp. nov., isolated from wetland soil.</title>
        <authorList>
            <person name="Zhang Y."/>
        </authorList>
    </citation>
    <scope>NUCLEOTIDE SEQUENCE [LARGE SCALE GENOMIC DNA]</scope>
    <source>
        <strain evidence="8">R-8</strain>
    </source>
</reference>
<dbReference type="SUPFAM" id="SSF88659">
    <property type="entry name" value="Sigma3 and sigma4 domains of RNA polymerase sigma factors"/>
    <property type="match status" value="1"/>
</dbReference>
<dbReference type="AlphaFoldDB" id="A0A317EWE7"/>
<evidence type="ECO:0000256" key="2">
    <source>
        <dbReference type="ARBA" id="ARBA00023015"/>
    </source>
</evidence>
<evidence type="ECO:0000259" key="5">
    <source>
        <dbReference type="Pfam" id="PF04542"/>
    </source>
</evidence>
<dbReference type="InterPro" id="IPR013325">
    <property type="entry name" value="RNA_pol_sigma_r2"/>
</dbReference>
<proteinExistence type="inferred from homology"/>
<comment type="similarity">
    <text evidence="1">Belongs to the sigma-70 factor family. ECF subfamily.</text>
</comment>
<sequence length="171" mass="19799">MNNKQFAQVVEPYNTSLFSFAMKFTKDEDDANDLIQDTMVKAYRFFERFEEGSNLKGWLFTIMRNTYINDYRRLSRSNTLVTKTDEISSSNLAYSATHNQGEATFVMGDINGALAKLPIGLSKPFIRYVEGYKYHEIAVELNIPLGTVKTRIHEARKLLSKQLQMYKQRIS</sequence>
<dbReference type="InterPro" id="IPR014284">
    <property type="entry name" value="RNA_pol_sigma-70_dom"/>
</dbReference>
<dbReference type="GO" id="GO:0003677">
    <property type="term" value="F:DNA binding"/>
    <property type="evidence" value="ECO:0007669"/>
    <property type="project" value="InterPro"/>
</dbReference>
<dbReference type="Proteomes" id="UP000245391">
    <property type="component" value="Unassembled WGS sequence"/>
</dbReference>
<evidence type="ECO:0000256" key="3">
    <source>
        <dbReference type="ARBA" id="ARBA00023082"/>
    </source>
</evidence>
<dbReference type="NCBIfam" id="TIGR02937">
    <property type="entry name" value="sigma70-ECF"/>
    <property type="match status" value="1"/>
</dbReference>
<keyword evidence="8" id="KW-1185">Reference proteome</keyword>
<dbReference type="InterPro" id="IPR039425">
    <property type="entry name" value="RNA_pol_sigma-70-like"/>
</dbReference>
<dbReference type="GO" id="GO:0016987">
    <property type="term" value="F:sigma factor activity"/>
    <property type="evidence" value="ECO:0007669"/>
    <property type="project" value="UniProtKB-KW"/>
</dbReference>
<feature type="domain" description="RNA polymerase sigma-70 region 2" evidence="5">
    <location>
        <begin position="10"/>
        <end position="76"/>
    </location>
</feature>
<dbReference type="InterPro" id="IPR007627">
    <property type="entry name" value="RNA_pol_sigma70_r2"/>
</dbReference>
<dbReference type="InterPro" id="IPR013249">
    <property type="entry name" value="RNA_pol_sigma70_r4_t2"/>
</dbReference>
<dbReference type="OrthoDB" id="9803470at2"/>
<evidence type="ECO:0000313" key="7">
    <source>
        <dbReference type="EMBL" id="PWS30283.1"/>
    </source>
</evidence>
<dbReference type="RefSeq" id="WP_109931421.1">
    <property type="nucleotide sequence ID" value="NZ_QGNY01000007.1"/>
</dbReference>
<evidence type="ECO:0000256" key="4">
    <source>
        <dbReference type="ARBA" id="ARBA00023163"/>
    </source>
</evidence>
<dbReference type="EMBL" id="QGNY01000007">
    <property type="protein sequence ID" value="PWS30283.1"/>
    <property type="molecule type" value="Genomic_DNA"/>
</dbReference>
<evidence type="ECO:0000313" key="8">
    <source>
        <dbReference type="Proteomes" id="UP000245391"/>
    </source>
</evidence>
<gene>
    <name evidence="7" type="ORF">DF947_17780</name>
</gene>
<dbReference type="InterPro" id="IPR013324">
    <property type="entry name" value="RNA_pol_sigma_r3/r4-like"/>
</dbReference>
<comment type="caution">
    <text evidence="7">The sequence shown here is derived from an EMBL/GenBank/DDBJ whole genome shotgun (WGS) entry which is preliminary data.</text>
</comment>
<protein>
    <submittedName>
        <fullName evidence="7">RNA polymerase subunit sigma</fullName>
    </submittedName>
</protein>
<keyword evidence="3" id="KW-0731">Sigma factor</keyword>
<name>A0A317EWE7_9SPHI</name>
<evidence type="ECO:0000256" key="1">
    <source>
        <dbReference type="ARBA" id="ARBA00010641"/>
    </source>
</evidence>
<dbReference type="Gene3D" id="1.10.10.10">
    <property type="entry name" value="Winged helix-like DNA-binding domain superfamily/Winged helix DNA-binding domain"/>
    <property type="match status" value="1"/>
</dbReference>
<accession>A0A317EWE7</accession>
<feature type="domain" description="RNA polymerase sigma factor 70 region 4 type 2" evidence="6">
    <location>
        <begin position="112"/>
        <end position="159"/>
    </location>
</feature>
<keyword evidence="4" id="KW-0804">Transcription</keyword>